<evidence type="ECO:0000313" key="2">
    <source>
        <dbReference type="Proteomes" id="UP001165565"/>
    </source>
</evidence>
<accession>A0AA42CPF2</accession>
<name>A0AA42CPF2_9SPHN</name>
<protein>
    <submittedName>
        <fullName evidence="1">Uncharacterized protein</fullName>
    </submittedName>
</protein>
<comment type="caution">
    <text evidence="1">The sequence shown here is derived from an EMBL/GenBank/DDBJ whole genome shotgun (WGS) entry which is preliminary data.</text>
</comment>
<dbReference type="AlphaFoldDB" id="A0AA42CPF2"/>
<dbReference type="RefSeq" id="WP_265268214.1">
    <property type="nucleotide sequence ID" value="NZ_JANFAV010000002.1"/>
</dbReference>
<dbReference type="Proteomes" id="UP001165565">
    <property type="component" value="Unassembled WGS sequence"/>
</dbReference>
<dbReference type="EMBL" id="JANFAV010000002">
    <property type="protein sequence ID" value="MCW6534289.1"/>
    <property type="molecule type" value="Genomic_DNA"/>
</dbReference>
<gene>
    <name evidence="1" type="ORF">NEE01_05755</name>
</gene>
<sequence length="67" mass="7624">MGKRSGIINHEEGLGKLSLADLDREISRCHMRFGIAVSTRMRKQFESRIHWLESIESDAALNKRPGS</sequence>
<reference evidence="1" key="1">
    <citation type="submission" date="2022-06" db="EMBL/GenBank/DDBJ databases">
        <title>Sphingomonas sp. nov. isolated from rhizosphere soil of tomato.</title>
        <authorList>
            <person name="Dong H."/>
            <person name="Gao R."/>
        </authorList>
    </citation>
    <scope>NUCLEOTIDE SEQUENCE</scope>
    <source>
        <strain evidence="1">MMSM24</strain>
    </source>
</reference>
<organism evidence="1 2">
    <name type="scientific">Sphingomonas lycopersici</name>
    <dbReference type="NCBI Taxonomy" id="2951807"/>
    <lineage>
        <taxon>Bacteria</taxon>
        <taxon>Pseudomonadati</taxon>
        <taxon>Pseudomonadota</taxon>
        <taxon>Alphaproteobacteria</taxon>
        <taxon>Sphingomonadales</taxon>
        <taxon>Sphingomonadaceae</taxon>
        <taxon>Sphingomonas</taxon>
    </lineage>
</organism>
<keyword evidence="2" id="KW-1185">Reference proteome</keyword>
<proteinExistence type="predicted"/>
<evidence type="ECO:0000313" key="1">
    <source>
        <dbReference type="EMBL" id="MCW6534289.1"/>
    </source>
</evidence>